<name>A0A4Y2JIJ4_ARAVE</name>
<evidence type="ECO:0000313" key="2">
    <source>
        <dbReference type="Proteomes" id="UP000499080"/>
    </source>
</evidence>
<accession>A0A4Y2JIJ4</accession>
<evidence type="ECO:0000313" key="1">
    <source>
        <dbReference type="EMBL" id="GBM89754.1"/>
    </source>
</evidence>
<keyword evidence="2" id="KW-1185">Reference proteome</keyword>
<dbReference type="EMBL" id="BGPR01003569">
    <property type="protein sequence ID" value="GBM89754.1"/>
    <property type="molecule type" value="Genomic_DNA"/>
</dbReference>
<feature type="non-terminal residue" evidence="1">
    <location>
        <position position="1"/>
    </location>
</feature>
<reference evidence="1 2" key="1">
    <citation type="journal article" date="2019" name="Sci. Rep.">
        <title>Orb-weaving spider Araneus ventricosus genome elucidates the spidroin gene catalogue.</title>
        <authorList>
            <person name="Kono N."/>
            <person name="Nakamura H."/>
            <person name="Ohtoshi R."/>
            <person name="Moran D.A.P."/>
            <person name="Shinohara A."/>
            <person name="Yoshida Y."/>
            <person name="Fujiwara M."/>
            <person name="Mori M."/>
            <person name="Tomita M."/>
            <person name="Arakawa K."/>
        </authorList>
    </citation>
    <scope>NUCLEOTIDE SEQUENCE [LARGE SCALE GENOMIC DNA]</scope>
</reference>
<gene>
    <name evidence="1" type="primary">mios-a</name>
    <name evidence="1" type="ORF">AVEN_212722_1</name>
</gene>
<protein>
    <submittedName>
        <fullName evidence="1">GATOR complex protein MIOS-A</fullName>
    </submittedName>
</protein>
<sequence>INHSMRLLFIINKV</sequence>
<dbReference type="Proteomes" id="UP000499080">
    <property type="component" value="Unassembled WGS sequence"/>
</dbReference>
<proteinExistence type="predicted"/>
<comment type="caution">
    <text evidence="1">The sequence shown here is derived from an EMBL/GenBank/DDBJ whole genome shotgun (WGS) entry which is preliminary data.</text>
</comment>
<organism evidence="1 2">
    <name type="scientific">Araneus ventricosus</name>
    <name type="common">Orbweaver spider</name>
    <name type="synonym">Epeira ventricosa</name>
    <dbReference type="NCBI Taxonomy" id="182803"/>
    <lineage>
        <taxon>Eukaryota</taxon>
        <taxon>Metazoa</taxon>
        <taxon>Ecdysozoa</taxon>
        <taxon>Arthropoda</taxon>
        <taxon>Chelicerata</taxon>
        <taxon>Arachnida</taxon>
        <taxon>Araneae</taxon>
        <taxon>Araneomorphae</taxon>
        <taxon>Entelegynae</taxon>
        <taxon>Araneoidea</taxon>
        <taxon>Araneidae</taxon>
        <taxon>Araneus</taxon>
    </lineage>
</organism>